<dbReference type="KEGG" id="ppha:BVH74_17265"/>
<dbReference type="AlphaFoldDB" id="A0A1V0B9D5"/>
<evidence type="ECO:0008006" key="5">
    <source>
        <dbReference type="Google" id="ProtNLM"/>
    </source>
</evidence>
<protein>
    <recommendedName>
        <fullName evidence="5">ATPase</fullName>
    </recommendedName>
</protein>
<feature type="compositionally biased region" description="Basic and acidic residues" evidence="2">
    <location>
        <begin position="16"/>
        <end position="36"/>
    </location>
</feature>
<reference evidence="3 4" key="1">
    <citation type="submission" date="2017-03" db="EMBL/GenBank/DDBJ databases">
        <title>Complete genome sequence of the novel DNRA strain Pseudomonas sp. S-6-2 isolated from Chinese polluted river sediment. Journal of Biotechnology.</title>
        <authorList>
            <person name="Li J."/>
            <person name="Xiang F."/>
            <person name="Wang L."/>
            <person name="Xi L."/>
            <person name="Liu J."/>
        </authorList>
    </citation>
    <scope>NUCLEOTIDE SEQUENCE [LARGE SCALE GENOMIC DNA]</scope>
    <source>
        <strain evidence="3 4">S-6-2</strain>
    </source>
</reference>
<feature type="coiled-coil region" evidence="1">
    <location>
        <begin position="128"/>
        <end position="242"/>
    </location>
</feature>
<evidence type="ECO:0000313" key="3">
    <source>
        <dbReference type="EMBL" id="AQZ96394.1"/>
    </source>
</evidence>
<keyword evidence="4" id="KW-1185">Reference proteome</keyword>
<sequence>MRDREFEGELPSIRATADERPGTLEPQAEKADKEIPNEPLRSPVRSEPKGSGNGALWALCAALSLGLVGLGYWSHQQQTRLQQQLVATQNSFARISEEAAGRIQDITGKVSATESTLSETEQARAAQLTALEKGVQELTRKLEQQASTLASLQQSGEARQRRLDGISGQANELQERLEAQSGRLGSLDDALKQGGQRHESLAGELGGLREEIRALAGLEQRIGEQAEQLRRQQSTLQSLSNQASARNLDQEMLVLRSEIDQRLSSTEDALAAIDSYRLQTNRTLNTLQNQLNTLQQRVGQP</sequence>
<evidence type="ECO:0000256" key="1">
    <source>
        <dbReference type="SAM" id="Coils"/>
    </source>
</evidence>
<evidence type="ECO:0000313" key="4">
    <source>
        <dbReference type="Proteomes" id="UP000243488"/>
    </source>
</evidence>
<dbReference type="STRING" id="1931241.BVH74_17265"/>
<accession>A0A1V0B9D5</accession>
<name>A0A1V0B9D5_9GAMM</name>
<keyword evidence="1" id="KW-0175">Coiled coil</keyword>
<proteinExistence type="predicted"/>
<gene>
    <name evidence="3" type="ORF">BVH74_17265</name>
</gene>
<dbReference type="RefSeq" id="WP_080051302.1">
    <property type="nucleotide sequence ID" value="NZ_CP020100.1"/>
</dbReference>
<dbReference type="Proteomes" id="UP000243488">
    <property type="component" value="Chromosome"/>
</dbReference>
<feature type="region of interest" description="Disordered" evidence="2">
    <location>
        <begin position="1"/>
        <end position="51"/>
    </location>
</feature>
<dbReference type="Gene3D" id="1.20.5.170">
    <property type="match status" value="1"/>
</dbReference>
<dbReference type="EMBL" id="CP020100">
    <property type="protein sequence ID" value="AQZ96394.1"/>
    <property type="molecule type" value="Genomic_DNA"/>
</dbReference>
<evidence type="ECO:0000256" key="2">
    <source>
        <dbReference type="SAM" id="MobiDB-lite"/>
    </source>
</evidence>
<organism evidence="3 4">
    <name type="scientific">Halopseudomonas phragmitis</name>
    <dbReference type="NCBI Taxonomy" id="1931241"/>
    <lineage>
        <taxon>Bacteria</taxon>
        <taxon>Pseudomonadati</taxon>
        <taxon>Pseudomonadota</taxon>
        <taxon>Gammaproteobacteria</taxon>
        <taxon>Pseudomonadales</taxon>
        <taxon>Pseudomonadaceae</taxon>
        <taxon>Halopseudomonas</taxon>
    </lineage>
</organism>